<dbReference type="STRING" id="35608.A0A2U1ND17"/>
<comment type="caution">
    <text evidence="5">The sequence shown here is derived from an EMBL/GenBank/DDBJ whole genome shotgun (WGS) entry which is preliminary data.</text>
</comment>
<dbReference type="InterPro" id="IPR039391">
    <property type="entry name" value="Phytocyanin-like"/>
</dbReference>
<feature type="chain" id="PRO_5015595128" evidence="3">
    <location>
        <begin position="21"/>
        <end position="137"/>
    </location>
</feature>
<name>A0A2U1ND17_ARTAN</name>
<keyword evidence="1" id="KW-1015">Disulfide bond</keyword>
<keyword evidence="6" id="KW-1185">Reference proteome</keyword>
<dbReference type="Proteomes" id="UP000245207">
    <property type="component" value="Unassembled WGS sequence"/>
</dbReference>
<evidence type="ECO:0000313" key="6">
    <source>
        <dbReference type="Proteomes" id="UP000245207"/>
    </source>
</evidence>
<evidence type="ECO:0000256" key="1">
    <source>
        <dbReference type="ARBA" id="ARBA00023157"/>
    </source>
</evidence>
<dbReference type="InterPro" id="IPR003245">
    <property type="entry name" value="Phytocyanin_dom"/>
</dbReference>
<dbReference type="AlphaFoldDB" id="A0A2U1ND17"/>
<keyword evidence="2" id="KW-0325">Glycoprotein</keyword>
<feature type="domain" description="Phytocyanin" evidence="4">
    <location>
        <begin position="26"/>
        <end position="128"/>
    </location>
</feature>
<organism evidence="5 6">
    <name type="scientific">Artemisia annua</name>
    <name type="common">Sweet wormwood</name>
    <dbReference type="NCBI Taxonomy" id="35608"/>
    <lineage>
        <taxon>Eukaryota</taxon>
        <taxon>Viridiplantae</taxon>
        <taxon>Streptophyta</taxon>
        <taxon>Embryophyta</taxon>
        <taxon>Tracheophyta</taxon>
        <taxon>Spermatophyta</taxon>
        <taxon>Magnoliopsida</taxon>
        <taxon>eudicotyledons</taxon>
        <taxon>Gunneridae</taxon>
        <taxon>Pentapetalae</taxon>
        <taxon>asterids</taxon>
        <taxon>campanulids</taxon>
        <taxon>Asterales</taxon>
        <taxon>Asteraceae</taxon>
        <taxon>Asteroideae</taxon>
        <taxon>Anthemideae</taxon>
        <taxon>Artemisiinae</taxon>
        <taxon>Artemisia</taxon>
    </lineage>
</organism>
<protein>
    <submittedName>
        <fullName evidence="5">Cupredoxin</fullName>
    </submittedName>
</protein>
<dbReference type="SUPFAM" id="SSF49503">
    <property type="entry name" value="Cupredoxins"/>
    <property type="match status" value="1"/>
</dbReference>
<feature type="signal peptide" evidence="3">
    <location>
        <begin position="1"/>
        <end position="20"/>
    </location>
</feature>
<gene>
    <name evidence="5" type="ORF">CTI12_AA281400</name>
</gene>
<dbReference type="PANTHER" id="PTHR33021">
    <property type="entry name" value="BLUE COPPER PROTEIN"/>
    <property type="match status" value="1"/>
</dbReference>
<reference evidence="5 6" key="1">
    <citation type="journal article" date="2018" name="Mol. Plant">
        <title>The genome of Artemisia annua provides insight into the evolution of Asteraceae family and artemisinin biosynthesis.</title>
        <authorList>
            <person name="Shen Q."/>
            <person name="Zhang L."/>
            <person name="Liao Z."/>
            <person name="Wang S."/>
            <person name="Yan T."/>
            <person name="Shi P."/>
            <person name="Liu M."/>
            <person name="Fu X."/>
            <person name="Pan Q."/>
            <person name="Wang Y."/>
            <person name="Lv Z."/>
            <person name="Lu X."/>
            <person name="Zhang F."/>
            <person name="Jiang W."/>
            <person name="Ma Y."/>
            <person name="Chen M."/>
            <person name="Hao X."/>
            <person name="Li L."/>
            <person name="Tang Y."/>
            <person name="Lv G."/>
            <person name="Zhou Y."/>
            <person name="Sun X."/>
            <person name="Brodelius P.E."/>
            <person name="Rose J.K.C."/>
            <person name="Tang K."/>
        </authorList>
    </citation>
    <scope>NUCLEOTIDE SEQUENCE [LARGE SCALE GENOMIC DNA]</scope>
    <source>
        <strain evidence="6">cv. Huhao1</strain>
        <tissue evidence="5">Leaf</tissue>
    </source>
</reference>
<evidence type="ECO:0000256" key="2">
    <source>
        <dbReference type="ARBA" id="ARBA00023180"/>
    </source>
</evidence>
<dbReference type="GO" id="GO:0009055">
    <property type="term" value="F:electron transfer activity"/>
    <property type="evidence" value="ECO:0007669"/>
    <property type="project" value="InterPro"/>
</dbReference>
<evidence type="ECO:0000259" key="4">
    <source>
        <dbReference type="PROSITE" id="PS51485"/>
    </source>
</evidence>
<dbReference type="Pfam" id="PF02298">
    <property type="entry name" value="Cu_bind_like"/>
    <property type="match status" value="1"/>
</dbReference>
<dbReference type="FunFam" id="2.60.40.420:FF:000034">
    <property type="entry name" value="Cupredoxin superfamily protein"/>
    <property type="match status" value="1"/>
</dbReference>
<evidence type="ECO:0000256" key="3">
    <source>
        <dbReference type="SAM" id="SignalP"/>
    </source>
</evidence>
<proteinExistence type="predicted"/>
<dbReference type="GO" id="GO:0005886">
    <property type="term" value="C:plasma membrane"/>
    <property type="evidence" value="ECO:0007669"/>
    <property type="project" value="TreeGrafter"/>
</dbReference>
<dbReference type="EMBL" id="PKPP01003086">
    <property type="protein sequence ID" value="PWA71415.1"/>
    <property type="molecule type" value="Genomic_DNA"/>
</dbReference>
<evidence type="ECO:0000313" key="5">
    <source>
        <dbReference type="EMBL" id="PWA71415.1"/>
    </source>
</evidence>
<keyword evidence="3" id="KW-0732">Signal</keyword>
<dbReference type="PANTHER" id="PTHR33021:SF496">
    <property type="entry name" value="OS08G0482700 PROTEIN"/>
    <property type="match status" value="1"/>
</dbReference>
<dbReference type="InterPro" id="IPR008972">
    <property type="entry name" value="Cupredoxin"/>
</dbReference>
<dbReference type="PROSITE" id="PS51485">
    <property type="entry name" value="PHYTOCYANIN"/>
    <property type="match status" value="1"/>
</dbReference>
<sequence>MAYFNLIMLVFLSAVVSAMALHASNSLHMVGDDFGWRVPASPGFYNEWASKRSFTVGDALLFNFTTGWHDVTEVSKEGYDQCKLGDSDKTIKDGPATIHLTNAGDHYYMCSYKGHCLKDQKLAIHLAPTVNTTLRSL</sequence>
<dbReference type="OrthoDB" id="5421909at2759"/>
<accession>A0A2U1ND17</accession>
<dbReference type="Gene3D" id="2.60.40.420">
    <property type="entry name" value="Cupredoxins - blue copper proteins"/>
    <property type="match status" value="1"/>
</dbReference>